<dbReference type="Pfam" id="PF18588">
    <property type="entry name" value="WcbI"/>
    <property type="match status" value="1"/>
</dbReference>
<dbReference type="EMBL" id="FNBE01000015">
    <property type="protein sequence ID" value="SDG78478.1"/>
    <property type="molecule type" value="Genomic_DNA"/>
</dbReference>
<dbReference type="RefSeq" id="WP_093088077.1">
    <property type="nucleotide sequence ID" value="NZ_FNBE01000015.1"/>
</dbReference>
<organism evidence="2 3">
    <name type="scientific">Pseudonocardia oroxyli</name>
    <dbReference type="NCBI Taxonomy" id="366584"/>
    <lineage>
        <taxon>Bacteria</taxon>
        <taxon>Bacillati</taxon>
        <taxon>Actinomycetota</taxon>
        <taxon>Actinomycetes</taxon>
        <taxon>Pseudonocardiales</taxon>
        <taxon>Pseudonocardiaceae</taxon>
        <taxon>Pseudonocardia</taxon>
    </lineage>
</organism>
<protein>
    <recommendedName>
        <fullName evidence="1">Polysaccharide biosynthesis enzyme WcbI domain-containing protein</fullName>
    </recommendedName>
</protein>
<dbReference type="Proteomes" id="UP000198967">
    <property type="component" value="Unassembled WGS sequence"/>
</dbReference>
<keyword evidence="3" id="KW-1185">Reference proteome</keyword>
<dbReference type="Gene3D" id="3.40.50.12080">
    <property type="match status" value="1"/>
</dbReference>
<dbReference type="OrthoDB" id="3283619at2"/>
<dbReference type="InterPro" id="IPR041307">
    <property type="entry name" value="WcbI"/>
</dbReference>
<evidence type="ECO:0000313" key="3">
    <source>
        <dbReference type="Proteomes" id="UP000198967"/>
    </source>
</evidence>
<reference evidence="2 3" key="1">
    <citation type="submission" date="2016-10" db="EMBL/GenBank/DDBJ databases">
        <authorList>
            <person name="de Groot N.N."/>
        </authorList>
    </citation>
    <scope>NUCLEOTIDE SEQUENCE [LARGE SCALE GENOMIC DNA]</scope>
    <source>
        <strain evidence="2 3">CGMCC 4.3143</strain>
    </source>
</reference>
<name>A0A1G7X2P7_PSEOR</name>
<proteinExistence type="predicted"/>
<gene>
    <name evidence="2" type="ORF">SAMN05216377_11566</name>
</gene>
<evidence type="ECO:0000313" key="2">
    <source>
        <dbReference type="EMBL" id="SDG78478.1"/>
    </source>
</evidence>
<accession>A0A1G7X2P7</accession>
<dbReference type="STRING" id="366584.SAMN05216377_11566"/>
<dbReference type="AlphaFoldDB" id="A0A1G7X2P7"/>
<sequence length="304" mass="32745">MDPGRRRHYGAFYDGPPRGPLAVVWGNCQAEALRVALAPGLPLTTVRVPPVHELTAADLPHVARLLARTRLVVSQPVRADYRDLPIGTAQLRAHLPADARTVVWPVIRYRGLHPWTAIVRHPSDPAAVPPVVPYHDLRTLGAAAGRSLGRPAAGAFRAVAERSVAELARRERACDVGVSDVLRPLGLDAVHVLNHPANPVLLALAGRVRARLGLRGEVADPGRELLGGIRAPLDPQVLDALGLDPDRARPHWLVHGTPVTEDDVRAPQLRWYADHPAWVPAGLERYAADLEVLGSSCASPLGGR</sequence>
<evidence type="ECO:0000259" key="1">
    <source>
        <dbReference type="Pfam" id="PF18588"/>
    </source>
</evidence>
<feature type="domain" description="Polysaccharide biosynthesis enzyme WcbI" evidence="1">
    <location>
        <begin position="22"/>
        <end position="216"/>
    </location>
</feature>